<evidence type="ECO:0000313" key="2">
    <source>
        <dbReference type="EMBL" id="KAF2565384.1"/>
    </source>
</evidence>
<name>A0A8S9I6K9_BRACR</name>
<accession>A0A8S9I6K9</accession>
<feature type="region of interest" description="Disordered" evidence="1">
    <location>
        <begin position="86"/>
        <end position="116"/>
    </location>
</feature>
<organism evidence="2 3">
    <name type="scientific">Brassica cretica</name>
    <name type="common">Mustard</name>
    <dbReference type="NCBI Taxonomy" id="69181"/>
    <lineage>
        <taxon>Eukaryota</taxon>
        <taxon>Viridiplantae</taxon>
        <taxon>Streptophyta</taxon>
        <taxon>Embryophyta</taxon>
        <taxon>Tracheophyta</taxon>
        <taxon>Spermatophyta</taxon>
        <taxon>Magnoliopsida</taxon>
        <taxon>eudicotyledons</taxon>
        <taxon>Gunneridae</taxon>
        <taxon>Pentapetalae</taxon>
        <taxon>rosids</taxon>
        <taxon>malvids</taxon>
        <taxon>Brassicales</taxon>
        <taxon>Brassicaceae</taxon>
        <taxon>Brassiceae</taxon>
        <taxon>Brassica</taxon>
    </lineage>
</organism>
<dbReference type="Proteomes" id="UP000712281">
    <property type="component" value="Unassembled WGS sequence"/>
</dbReference>
<gene>
    <name evidence="2" type="ORF">F2Q68_00026206</name>
</gene>
<feature type="compositionally biased region" description="Basic and acidic residues" evidence="1">
    <location>
        <begin position="95"/>
        <end position="116"/>
    </location>
</feature>
<dbReference type="EMBL" id="QGKW02001911">
    <property type="protein sequence ID" value="KAF2565384.1"/>
    <property type="molecule type" value="Genomic_DNA"/>
</dbReference>
<sequence length="116" mass="13570">MTFPFLVNSLRQRRGLLVEDGRREPPIGEVEPFAEERKDIERERAVFVGGGEQQIERTPFPIVDDNHRRRRGRFVEESDRSGEIKMSPFAIAFATERKETEREKEKKRDASDTPLL</sequence>
<evidence type="ECO:0000313" key="3">
    <source>
        <dbReference type="Proteomes" id="UP000712281"/>
    </source>
</evidence>
<reference evidence="2" key="1">
    <citation type="submission" date="2019-12" db="EMBL/GenBank/DDBJ databases">
        <title>Genome sequencing and annotation of Brassica cretica.</title>
        <authorList>
            <person name="Studholme D.J."/>
            <person name="Sarris P.F."/>
        </authorList>
    </citation>
    <scope>NUCLEOTIDE SEQUENCE</scope>
    <source>
        <strain evidence="2">PFS-001/15</strain>
        <tissue evidence="2">Leaf</tissue>
    </source>
</reference>
<comment type="caution">
    <text evidence="2">The sequence shown here is derived from an EMBL/GenBank/DDBJ whole genome shotgun (WGS) entry which is preliminary data.</text>
</comment>
<protein>
    <submittedName>
        <fullName evidence="2">Uncharacterized protein</fullName>
    </submittedName>
</protein>
<evidence type="ECO:0000256" key="1">
    <source>
        <dbReference type="SAM" id="MobiDB-lite"/>
    </source>
</evidence>
<dbReference type="AlphaFoldDB" id="A0A8S9I6K9"/>
<proteinExistence type="predicted"/>